<name>A0A8I1MIT9_9BACI</name>
<protein>
    <submittedName>
        <fullName evidence="1">Uncharacterized protein</fullName>
    </submittedName>
</protein>
<comment type="caution">
    <text evidence="1">The sequence shown here is derived from an EMBL/GenBank/DDBJ whole genome shotgun (WGS) entry which is preliminary data.</text>
</comment>
<evidence type="ECO:0000313" key="1">
    <source>
        <dbReference type="EMBL" id="MBN8253905.1"/>
    </source>
</evidence>
<organism evidence="1 2">
    <name type="scientific">Priestia flexa</name>
    <dbReference type="NCBI Taxonomy" id="86664"/>
    <lineage>
        <taxon>Bacteria</taxon>
        <taxon>Bacillati</taxon>
        <taxon>Bacillota</taxon>
        <taxon>Bacilli</taxon>
        <taxon>Bacillales</taxon>
        <taxon>Bacillaceae</taxon>
        <taxon>Priestia</taxon>
    </lineage>
</organism>
<dbReference type="RefSeq" id="WP_156413518.1">
    <property type="nucleotide sequence ID" value="NZ_FMBD01000084.1"/>
</dbReference>
<sequence length="54" mass="6302">MKKWIISAVLYLVIVVAVYAIWSSFNQQPMNEHQQHQSISAPMPIEKLYSDRVL</sequence>
<accession>A0A8I1MIT9</accession>
<gene>
    <name evidence="1" type="ORF">JF537_20470</name>
</gene>
<dbReference type="AlphaFoldDB" id="A0A8I1MIT9"/>
<reference evidence="1" key="1">
    <citation type="submission" date="2020-12" db="EMBL/GenBank/DDBJ databases">
        <title>PHA producing bacteria isolated from mangrove.</title>
        <authorList>
            <person name="Zheng W."/>
            <person name="Yu S."/>
            <person name="Huang Y."/>
        </authorList>
    </citation>
    <scope>NUCLEOTIDE SEQUENCE</scope>
    <source>
        <strain evidence="1">GN22-4</strain>
    </source>
</reference>
<evidence type="ECO:0000313" key="2">
    <source>
        <dbReference type="Proteomes" id="UP000664578"/>
    </source>
</evidence>
<dbReference type="EMBL" id="JAEMWV010000017">
    <property type="protein sequence ID" value="MBN8253905.1"/>
    <property type="molecule type" value="Genomic_DNA"/>
</dbReference>
<proteinExistence type="predicted"/>
<dbReference type="Proteomes" id="UP000664578">
    <property type="component" value="Unassembled WGS sequence"/>
</dbReference>